<dbReference type="RefSeq" id="WP_192478176.1">
    <property type="nucleotide sequence ID" value="NZ_JBIHAR010000002.1"/>
</dbReference>
<organism evidence="1 2">
    <name type="scientific">Citrobacter amalonaticus</name>
    <dbReference type="NCBI Taxonomy" id="35703"/>
    <lineage>
        <taxon>Bacteria</taxon>
        <taxon>Pseudomonadati</taxon>
        <taxon>Pseudomonadota</taxon>
        <taxon>Gammaproteobacteria</taxon>
        <taxon>Enterobacterales</taxon>
        <taxon>Enterobacteriaceae</taxon>
        <taxon>Citrobacter</taxon>
    </lineage>
</organism>
<reference evidence="1" key="1">
    <citation type="submission" date="2019-07" db="EMBL/GenBank/DDBJ databases">
        <title>KPC-2 carbapenem resistent Enterobacterales isolates from Germany.</title>
        <authorList>
            <person name="Yao Y."/>
            <person name="Falgenhauer L."/>
            <person name="Imirzalioglu C."/>
            <person name="Chakraborty T."/>
        </authorList>
    </citation>
    <scope>NUCLEOTIDE SEQUENCE</scope>
    <source>
        <strain evidence="1">CA13304</strain>
    </source>
</reference>
<protein>
    <recommendedName>
        <fullName evidence="3">ATP-binding protein</fullName>
    </recommendedName>
</protein>
<dbReference type="SUPFAM" id="SSF55874">
    <property type="entry name" value="ATPase domain of HSP90 chaperone/DNA topoisomerase II/histidine kinase"/>
    <property type="match status" value="1"/>
</dbReference>
<comment type="caution">
    <text evidence="1">The sequence shown here is derived from an EMBL/GenBank/DDBJ whole genome shotgun (WGS) entry which is preliminary data.</text>
</comment>
<evidence type="ECO:0008006" key="3">
    <source>
        <dbReference type="Google" id="ProtNLM"/>
    </source>
</evidence>
<evidence type="ECO:0000313" key="2">
    <source>
        <dbReference type="Proteomes" id="UP000656723"/>
    </source>
</evidence>
<evidence type="ECO:0000313" key="1">
    <source>
        <dbReference type="EMBL" id="MBE0127957.1"/>
    </source>
</evidence>
<name>A0A8I0MJB6_CITAM</name>
<gene>
    <name evidence="1" type="ORF">FOT72_07925</name>
</gene>
<proteinExistence type="predicted"/>
<dbReference type="AlphaFoldDB" id="A0A8I0MJB6"/>
<dbReference type="EMBL" id="VKME01000008">
    <property type="protein sequence ID" value="MBE0127957.1"/>
    <property type="molecule type" value="Genomic_DNA"/>
</dbReference>
<sequence>MPENLLPLNPALPAGLKLPANSITEQLPLETRPGAFSLRIHSGMLETMGHNMYSSVAKCLAEFVANAYDADADNVEIHMDFERINSAKNIVRANARAEKNAGTRKNASAVYDPLPSDITIRIRDDGHGMDAHEIQNCFLAITRNRRIDDKGQQTLQTSESGRRKVMGRKGVGKLAGFGAAEHIRITSKRQGQTYSTSFEMDYSKIKSTTDISDNAFEAEYAEDLPVDEHFTEVELSNLRCDSMKSSPDTINATLARTFCILDQGFCIKINGTQVQEEEIDWEYTYPPGANLANMGKGKVAVDSDDEESAIEFQYIIRFRARPKDHGTDAQTSRKRASLPAERRGARIYAHGRLAHGPSLLDLHSGVHNFHAQDYMECIVLADSIDEYEHDFIVTSREGLNKDNPVVAALSRQVTELMKTALGEHSKYRDIVITKAIEEDEYTKRILVPIHSLNGKSQRAAKEILKVIGKEHGVKSDIYMEMAPILLQAVNSSEVLTRLIELETNPGSIRELANSMADLTRMERSDLLKLYRGRNKAINALQKLHDEGNTTRKNKGFEKELHLLLKENPWLVDVTYSNFLTSDRPMGDVCRELNRVLEIDDSAKATDDETRPDLVYVAANSIACEKVIIVELKSPGIDLVKDHLEQLTRYIRKTDQHLRTKFHDRKVEVVGYLIGKKPSPDSKGDGQQDLIFAMSNFGANSSVNVIDLLELVISAKQAHEAGIDALLKEEQEEE</sequence>
<accession>A0A8I0MJB6</accession>
<dbReference type="Gene3D" id="3.30.565.10">
    <property type="entry name" value="Histidine kinase-like ATPase, C-terminal domain"/>
    <property type="match status" value="1"/>
</dbReference>
<dbReference type="Pfam" id="PF13589">
    <property type="entry name" value="HATPase_c_3"/>
    <property type="match status" value="1"/>
</dbReference>
<dbReference type="Proteomes" id="UP000656723">
    <property type="component" value="Unassembled WGS sequence"/>
</dbReference>
<dbReference type="InterPro" id="IPR036890">
    <property type="entry name" value="HATPase_C_sf"/>
</dbReference>